<dbReference type="RefSeq" id="WP_119544824.1">
    <property type="nucleotide sequence ID" value="NZ_QXIR01000001.1"/>
</dbReference>
<reference evidence="1 2" key="1">
    <citation type="submission" date="2018-09" db="EMBL/GenBank/DDBJ databases">
        <title>Bacillus saliacetes sp. nov., isolated from Thai shrimp paste (Ka-pi).</title>
        <authorList>
            <person name="Daroonpunt R."/>
            <person name="Tanasupawat S."/>
            <person name="Yiamsombut S."/>
        </authorList>
    </citation>
    <scope>NUCLEOTIDE SEQUENCE [LARGE SCALE GENOMIC DNA]</scope>
    <source>
        <strain evidence="1 2">SKP7-4</strain>
    </source>
</reference>
<gene>
    <name evidence="1" type="ORF">D3H55_00355</name>
</gene>
<name>A0A3A1RA98_9BACI</name>
<dbReference type="EMBL" id="QXIR01000001">
    <property type="protein sequence ID" value="RIW38844.1"/>
    <property type="molecule type" value="Genomic_DNA"/>
</dbReference>
<evidence type="ECO:0000313" key="2">
    <source>
        <dbReference type="Proteomes" id="UP000265801"/>
    </source>
</evidence>
<keyword evidence="2" id="KW-1185">Reference proteome</keyword>
<proteinExistence type="predicted"/>
<dbReference type="InterPro" id="IPR058870">
    <property type="entry name" value="YuzC"/>
</dbReference>
<accession>A0A3A1RA98</accession>
<evidence type="ECO:0000313" key="1">
    <source>
        <dbReference type="EMBL" id="RIW38844.1"/>
    </source>
</evidence>
<dbReference type="OrthoDB" id="2615349at2"/>
<dbReference type="Proteomes" id="UP000265801">
    <property type="component" value="Unassembled WGS sequence"/>
</dbReference>
<protein>
    <submittedName>
        <fullName evidence="1">Uncharacterized protein</fullName>
    </submittedName>
</protein>
<dbReference type="Pfam" id="PF26344">
    <property type="entry name" value="YuzC"/>
    <property type="match status" value="1"/>
</dbReference>
<comment type="caution">
    <text evidence="1">The sequence shown here is derived from an EMBL/GenBank/DDBJ whole genome shotgun (WGS) entry which is preliminary data.</text>
</comment>
<organism evidence="1 2">
    <name type="scientific">Bacillus salacetis</name>
    <dbReference type="NCBI Taxonomy" id="2315464"/>
    <lineage>
        <taxon>Bacteria</taxon>
        <taxon>Bacillati</taxon>
        <taxon>Bacillota</taxon>
        <taxon>Bacilli</taxon>
        <taxon>Bacillales</taxon>
        <taxon>Bacillaceae</taxon>
        <taxon>Bacillus</taxon>
    </lineage>
</organism>
<sequence>MHRYHPFYTPIQRPQTPTWPPVNPYHTMYRRPYEYPPVQPQQFMDSAGKTKPLLDEAKLILDKVSASNDFAAKLMGAAQKADMKEVNRLIKLTGVQSIPGIKFNPDGFTMDFSSQTAHIDCCHLTIILRWK</sequence>
<dbReference type="AlphaFoldDB" id="A0A3A1RA98"/>